<keyword evidence="8" id="KW-1185">Reference proteome</keyword>
<evidence type="ECO:0000313" key="8">
    <source>
        <dbReference type="Proteomes" id="UP000027265"/>
    </source>
</evidence>
<keyword evidence="2" id="KW-0863">Zinc-finger</keyword>
<dbReference type="PANTHER" id="PTHR11685">
    <property type="entry name" value="RBR FAMILY RING FINGER AND IBR DOMAIN-CONTAINING"/>
    <property type="match status" value="1"/>
</dbReference>
<evidence type="ECO:0000256" key="4">
    <source>
        <dbReference type="ARBA" id="ARBA00022833"/>
    </source>
</evidence>
<accession>A0A067QA40</accession>
<dbReference type="STRING" id="933084.A0A067QA40"/>
<feature type="compositionally biased region" description="Pro residues" evidence="5">
    <location>
        <begin position="350"/>
        <end position="369"/>
    </location>
</feature>
<evidence type="ECO:0000256" key="1">
    <source>
        <dbReference type="ARBA" id="ARBA00022723"/>
    </source>
</evidence>
<evidence type="ECO:0000256" key="3">
    <source>
        <dbReference type="ARBA" id="ARBA00022786"/>
    </source>
</evidence>
<dbReference type="GO" id="GO:0016567">
    <property type="term" value="P:protein ubiquitination"/>
    <property type="evidence" value="ECO:0007669"/>
    <property type="project" value="InterPro"/>
</dbReference>
<dbReference type="GO" id="GO:0008270">
    <property type="term" value="F:zinc ion binding"/>
    <property type="evidence" value="ECO:0007669"/>
    <property type="project" value="UniProtKB-KW"/>
</dbReference>
<keyword evidence="3" id="KW-0833">Ubl conjugation pathway</keyword>
<evidence type="ECO:0000259" key="6">
    <source>
        <dbReference type="Pfam" id="PF01485"/>
    </source>
</evidence>
<feature type="region of interest" description="Disordered" evidence="5">
    <location>
        <begin position="1"/>
        <end position="24"/>
    </location>
</feature>
<feature type="region of interest" description="Disordered" evidence="5">
    <location>
        <begin position="346"/>
        <end position="369"/>
    </location>
</feature>
<dbReference type="OrthoDB" id="9977870at2759"/>
<dbReference type="EMBL" id="KL197714">
    <property type="protein sequence ID" value="KDQ60387.1"/>
    <property type="molecule type" value="Genomic_DNA"/>
</dbReference>
<keyword evidence="1" id="KW-0479">Metal-binding</keyword>
<dbReference type="InterPro" id="IPR031127">
    <property type="entry name" value="E3_UB_ligase_RBR"/>
</dbReference>
<gene>
    <name evidence="7" type="ORF">JAAARDRAFT_32782</name>
</gene>
<protein>
    <recommendedName>
        <fullName evidence="6">IBR domain-containing protein</fullName>
    </recommendedName>
</protein>
<dbReference type="HOGENOM" id="CLU_561471_0_0_1"/>
<evidence type="ECO:0000256" key="2">
    <source>
        <dbReference type="ARBA" id="ARBA00022771"/>
    </source>
</evidence>
<dbReference type="GO" id="GO:0004842">
    <property type="term" value="F:ubiquitin-protein transferase activity"/>
    <property type="evidence" value="ECO:0007669"/>
    <property type="project" value="InterPro"/>
</dbReference>
<evidence type="ECO:0000256" key="5">
    <source>
        <dbReference type="SAM" id="MobiDB-lite"/>
    </source>
</evidence>
<evidence type="ECO:0000313" key="7">
    <source>
        <dbReference type="EMBL" id="KDQ60387.1"/>
    </source>
</evidence>
<reference evidence="8" key="1">
    <citation type="journal article" date="2014" name="Proc. Natl. Acad. Sci. U.S.A.">
        <title>Extensive sampling of basidiomycete genomes demonstrates inadequacy of the white-rot/brown-rot paradigm for wood decay fungi.</title>
        <authorList>
            <person name="Riley R."/>
            <person name="Salamov A.A."/>
            <person name="Brown D.W."/>
            <person name="Nagy L.G."/>
            <person name="Floudas D."/>
            <person name="Held B.W."/>
            <person name="Levasseur A."/>
            <person name="Lombard V."/>
            <person name="Morin E."/>
            <person name="Otillar R."/>
            <person name="Lindquist E.A."/>
            <person name="Sun H."/>
            <person name="LaButti K.M."/>
            <person name="Schmutz J."/>
            <person name="Jabbour D."/>
            <person name="Luo H."/>
            <person name="Baker S.E."/>
            <person name="Pisabarro A.G."/>
            <person name="Walton J.D."/>
            <person name="Blanchette R.A."/>
            <person name="Henrissat B."/>
            <person name="Martin F."/>
            <person name="Cullen D."/>
            <person name="Hibbett D.S."/>
            <person name="Grigoriev I.V."/>
        </authorList>
    </citation>
    <scope>NUCLEOTIDE SEQUENCE [LARGE SCALE GENOMIC DNA]</scope>
    <source>
        <strain evidence="8">MUCL 33604</strain>
    </source>
</reference>
<proteinExistence type="predicted"/>
<dbReference type="InParanoid" id="A0A067QA40"/>
<dbReference type="CDD" id="cd22584">
    <property type="entry name" value="Rcat_RBR_unk"/>
    <property type="match status" value="1"/>
</dbReference>
<sequence>MTTDAGPSTLRRVRSTPQVRAEASSGCYPHDAGLTGVEELGRRRCASLIARPCELGITPDENEADPLDAISLPPSDVAPPHRKPRRFLSAVSGFVRRMNPKHLRRSSALYDPPHLRPTGNTCVACQDLIIGLDIRAPCGHFYDKTCAVTLFRSALKDETLFPPRCCGRKVPFAKVRPHMTSDDVSYFHIRRREVQTLKRVYCADPVCSRFLAAAYTGTWRFRTKVHTCPNPSCDTRTCGRCKTAVSRKNKHVCALDKDHHEVIALGQHERWARCPGCQNMIELQDGCHHMTCRCQTQFCYLCSAKWKTCTCSQWPNETEIMGEMVGAEDVLLDAEQQANLARLADLAGVGPPPDDTPTIQAPPPESPPPSYYHPCCVSSPSSPTNSSYYPAPLDPSSSSPSTPSPEEPSFLVPSDRLITYRALTPEEKREEAINRLRNDFSCSHDTMKYRSTDGDCYVCGIYCRVYTFQCYSCEVVLCAECRWLRM</sequence>
<feature type="compositionally biased region" description="Low complexity" evidence="5">
    <location>
        <begin position="386"/>
        <end position="401"/>
    </location>
</feature>
<dbReference type="Proteomes" id="UP000027265">
    <property type="component" value="Unassembled WGS sequence"/>
</dbReference>
<dbReference type="Pfam" id="PF01485">
    <property type="entry name" value="IBR"/>
    <property type="match status" value="1"/>
</dbReference>
<dbReference type="AlphaFoldDB" id="A0A067QA40"/>
<feature type="domain" description="IBR" evidence="6">
    <location>
        <begin position="265"/>
        <end position="311"/>
    </location>
</feature>
<dbReference type="InterPro" id="IPR002867">
    <property type="entry name" value="IBR_dom"/>
</dbReference>
<organism evidence="7 8">
    <name type="scientific">Jaapia argillacea MUCL 33604</name>
    <dbReference type="NCBI Taxonomy" id="933084"/>
    <lineage>
        <taxon>Eukaryota</taxon>
        <taxon>Fungi</taxon>
        <taxon>Dikarya</taxon>
        <taxon>Basidiomycota</taxon>
        <taxon>Agaricomycotina</taxon>
        <taxon>Agaricomycetes</taxon>
        <taxon>Agaricomycetidae</taxon>
        <taxon>Jaapiales</taxon>
        <taxon>Jaapiaceae</taxon>
        <taxon>Jaapia</taxon>
    </lineage>
</organism>
<dbReference type="SUPFAM" id="SSF57850">
    <property type="entry name" value="RING/U-box"/>
    <property type="match status" value="1"/>
</dbReference>
<name>A0A067QA40_9AGAM</name>
<dbReference type="Gene3D" id="1.20.120.1750">
    <property type="match status" value="1"/>
</dbReference>
<feature type="region of interest" description="Disordered" evidence="5">
    <location>
        <begin position="386"/>
        <end position="411"/>
    </location>
</feature>
<keyword evidence="4" id="KW-0862">Zinc</keyword>